<dbReference type="RefSeq" id="WP_014214654.1">
    <property type="nucleotide sequence ID" value="NC_016605.1"/>
</dbReference>
<dbReference type="EMBL" id="CP003137">
    <property type="protein sequence ID" value="AEV94456.1"/>
    <property type="molecule type" value="Genomic_DNA"/>
</dbReference>
<keyword evidence="1" id="KW-0812">Transmembrane</keyword>
<name>G8PES6_PEDCP</name>
<evidence type="ECO:0000313" key="3">
    <source>
        <dbReference type="Proteomes" id="UP000005444"/>
    </source>
</evidence>
<keyword evidence="3" id="KW-1185">Reference proteome</keyword>
<dbReference type="PATRIC" id="fig|701521.8.peg.123"/>
<evidence type="ECO:0000313" key="2">
    <source>
        <dbReference type="EMBL" id="AEV94456.1"/>
    </source>
</evidence>
<organism evidence="2 3">
    <name type="scientific">Pediococcus claussenii (strain ATCC BAA-344 / DSM 14800 / JCM 18046 / KCTC 3811 / LMG 21948 / P06)</name>
    <dbReference type="NCBI Taxonomy" id="701521"/>
    <lineage>
        <taxon>Bacteria</taxon>
        <taxon>Bacillati</taxon>
        <taxon>Bacillota</taxon>
        <taxon>Bacilli</taxon>
        <taxon>Lactobacillales</taxon>
        <taxon>Lactobacillaceae</taxon>
        <taxon>Pediococcus</taxon>
    </lineage>
</organism>
<dbReference type="STRING" id="701521.PECL_132"/>
<reference evidence="2 3" key="1">
    <citation type="journal article" date="2012" name="J. Bacteriol.">
        <title>Complete Genome Sequence of the Beer Spoilage Organism Pediococcus claussenii ATCC BAA-344T.</title>
        <authorList>
            <person name="Pittet V."/>
            <person name="Abegunde T."/>
            <person name="Marfleet T."/>
            <person name="Haakensen M."/>
            <person name="Morrow K."/>
            <person name="Jayaprakash T."/>
            <person name="Schroeder K."/>
            <person name="Trost B."/>
            <person name="Byrns S."/>
            <person name="Bergsveinson J."/>
            <person name="Kusalik A."/>
            <person name="Ziola B."/>
        </authorList>
    </citation>
    <scope>NUCLEOTIDE SEQUENCE [LARGE SCALE GENOMIC DNA]</scope>
    <source>
        <strain evidence="2 3">ATCC BAA-344</strain>
    </source>
</reference>
<evidence type="ECO:0000256" key="1">
    <source>
        <dbReference type="SAM" id="Phobius"/>
    </source>
</evidence>
<dbReference type="AlphaFoldDB" id="G8PES6"/>
<feature type="transmembrane region" description="Helical" evidence="1">
    <location>
        <begin position="489"/>
        <end position="508"/>
    </location>
</feature>
<dbReference type="PROSITE" id="PS51257">
    <property type="entry name" value="PROKAR_LIPOPROTEIN"/>
    <property type="match status" value="1"/>
</dbReference>
<keyword evidence="1" id="KW-1133">Transmembrane helix</keyword>
<proteinExistence type="predicted"/>
<accession>G8PES6</accession>
<keyword evidence="1" id="KW-0472">Membrane</keyword>
<protein>
    <recommendedName>
        <fullName evidence="4">DUF2334 domain-containing protein</fullName>
    </recommendedName>
</protein>
<dbReference type="KEGG" id="pce:PECL_132"/>
<evidence type="ECO:0008006" key="4">
    <source>
        <dbReference type="Google" id="ProtNLM"/>
    </source>
</evidence>
<dbReference type="eggNOG" id="COG5298">
    <property type="taxonomic scope" value="Bacteria"/>
</dbReference>
<dbReference type="Proteomes" id="UP000005444">
    <property type="component" value="Chromosome"/>
</dbReference>
<dbReference type="HOGENOM" id="CLU_038937_0_0_9"/>
<gene>
    <name evidence="2" type="ordered locus">PECL_132</name>
</gene>
<sequence>MRIKTGLITILVFLACVGLTMVQTVHASTQKVLVVYDSQNVSQDGNRRLDTLQRLMASYHFKVTTIKLNSYKQGEIKKEDYQGVISLINWPEAHINNQQYDHDLQLYSGIKLHIGQNISDSEQTGLKVKLKQLYHQQLTISGKSGTSQLLPFTDSMQVVPQSDSKHGQSFGTLISQGDNSKRYAYGWVEEKSGYLPFIANDGLSMLLAAQTIGNLFDCAKQQHPLLTITDVTPYSDLNQLSHLTSQLFGMGIPFAVSVRSVADNTNLKAFDRFTAVLRKIENQNGVVFLQTPETIDPSTSSGNELKQLMQDYFISLGRKQVLPVGISATNEWNQNEMLRTNGLEQANRVLLLPNSSKFQDDGNKLTAGIADTNYFAMSLKNFQTVHKLTDESWTIPTSVTVKTPSGTQQTKDTLDRIDRLKIDFLDPASSDQSMEISAGALRINYLHGNYTLNGEPVTISQQNEFSVAPNKTKTTVSAVNRFFKFQSNIMLIFFGFVLIILVVFIVLGRRIYRGMFTRRQGGKHH</sequence>